<dbReference type="PANTHER" id="PTHR36934:SF1">
    <property type="entry name" value="THIOESTERASE DOMAIN-CONTAINING PROTEIN"/>
    <property type="match status" value="1"/>
</dbReference>
<feature type="binding site" evidence="1">
    <location>
        <position position="70"/>
    </location>
    <ligand>
        <name>substrate</name>
    </ligand>
</feature>
<evidence type="ECO:0000256" key="1">
    <source>
        <dbReference type="PIRSR" id="PIRSR014972-2"/>
    </source>
</evidence>
<dbReference type="EMBL" id="DTHB01000026">
    <property type="protein sequence ID" value="HGB14190.1"/>
    <property type="molecule type" value="Genomic_DNA"/>
</dbReference>
<dbReference type="PANTHER" id="PTHR36934">
    <property type="entry name" value="BLR0278 PROTEIN"/>
    <property type="match status" value="1"/>
</dbReference>
<proteinExistence type="predicted"/>
<dbReference type="PIRSF" id="PIRSF014972">
    <property type="entry name" value="FlK"/>
    <property type="match status" value="1"/>
</dbReference>
<dbReference type="InterPro" id="IPR029069">
    <property type="entry name" value="HotDog_dom_sf"/>
</dbReference>
<sequence>MKETLQPGLSFEFQFQVPENKTVPHLLPESPEFQEMPRVLASGFMVGLIEWACIRAVNPYLDWPREQTVGIGFQLTHSAATPPGLTITVKGKLQKVEGRKLTFAIIADDGVDQISEGFHERFIIEAAKFKAKAEAKAHTLPLAK</sequence>
<accession>A0A7C3WH10</accession>
<feature type="domain" description="Fluoroacetyl-CoA-specific thioesterase-like" evidence="2">
    <location>
        <begin position="34"/>
        <end position="126"/>
    </location>
</feature>
<organism evidence="3">
    <name type="scientific">Desulfobacca acetoxidans</name>
    <dbReference type="NCBI Taxonomy" id="60893"/>
    <lineage>
        <taxon>Bacteria</taxon>
        <taxon>Pseudomonadati</taxon>
        <taxon>Thermodesulfobacteriota</taxon>
        <taxon>Desulfobaccia</taxon>
        <taxon>Desulfobaccales</taxon>
        <taxon>Desulfobaccaceae</taxon>
        <taxon>Desulfobacca</taxon>
    </lineage>
</organism>
<evidence type="ECO:0000313" key="3">
    <source>
        <dbReference type="EMBL" id="HGB14190.1"/>
    </source>
</evidence>
<dbReference type="InterPro" id="IPR025540">
    <property type="entry name" value="FlK"/>
</dbReference>
<reference evidence="3" key="1">
    <citation type="journal article" date="2020" name="mSystems">
        <title>Genome- and Community-Level Interaction Insights into Carbon Utilization and Element Cycling Functions of Hydrothermarchaeota in Hydrothermal Sediment.</title>
        <authorList>
            <person name="Zhou Z."/>
            <person name="Liu Y."/>
            <person name="Xu W."/>
            <person name="Pan J."/>
            <person name="Luo Z.H."/>
            <person name="Li M."/>
        </authorList>
    </citation>
    <scope>NUCLEOTIDE SEQUENCE [LARGE SCALE GENOMIC DNA]</scope>
    <source>
        <strain evidence="3">SpSt-776</strain>
    </source>
</reference>
<dbReference type="Pfam" id="PF22636">
    <property type="entry name" value="FlK"/>
    <property type="match status" value="1"/>
</dbReference>
<dbReference type="AlphaFoldDB" id="A0A7C3WH10"/>
<dbReference type="InterPro" id="IPR054485">
    <property type="entry name" value="FlK-like_dom"/>
</dbReference>
<protein>
    <submittedName>
        <fullName evidence="3">Thioesterase</fullName>
    </submittedName>
</protein>
<dbReference type="Gene3D" id="3.10.129.10">
    <property type="entry name" value="Hotdog Thioesterase"/>
    <property type="match status" value="1"/>
</dbReference>
<dbReference type="SUPFAM" id="SSF54637">
    <property type="entry name" value="Thioesterase/thiol ester dehydrase-isomerase"/>
    <property type="match status" value="1"/>
</dbReference>
<feature type="binding site" evidence="1">
    <location>
        <position position="121"/>
    </location>
    <ligand>
        <name>substrate</name>
    </ligand>
</feature>
<name>A0A7C3WH10_9BACT</name>
<gene>
    <name evidence="3" type="ORF">ENV62_02990</name>
</gene>
<feature type="binding site" evidence="1">
    <location>
        <position position="70"/>
    </location>
    <ligand>
        <name>CoA</name>
        <dbReference type="ChEBI" id="CHEBI:57287"/>
    </ligand>
</feature>
<evidence type="ECO:0000259" key="2">
    <source>
        <dbReference type="Pfam" id="PF22636"/>
    </source>
</evidence>
<comment type="caution">
    <text evidence="3">The sequence shown here is derived from an EMBL/GenBank/DDBJ whole genome shotgun (WGS) entry which is preliminary data.</text>
</comment>